<dbReference type="Pfam" id="PF02518">
    <property type="entry name" value="HATPase_c"/>
    <property type="match status" value="1"/>
</dbReference>
<sequence>MGRLSLRCQWVLECLLALAILVLNLFLLGQRQHGAGEVTLTVSGIVLCAAAAGGMLVRRKNPLLALGLTTAAGVSYSVSQKALSPIGLFMACAAYTVMLRSDRRTRMTSVIAVVAVTLVAAAVFTHGELMANLFNGLVVLFGAAIGEARRYRRAYLRELEDRAAREERLRIAHELHDVMAHHIALMNVQSGVAAHLLRSDPPGAEHALALVRDSGRTVLQELTILLGVLRRSGTPLPTAPSPSLRELATLVASFEASGVAVEWTPPTNLGDLPEVVELTAYRIVQESLTNVLKHAPGAQVRITIARGPDGLTVVVTDTGGHHPTGASPSAGHGLIGHGLIGMGERVAAVDGTLRTGPTAGGFEVSAVLPLQTGVTDDDPSAAGRRPDADPERLPGAGGLRTGPAGGR</sequence>
<comment type="catalytic activity">
    <reaction evidence="1">
        <text>ATP + protein L-histidine = ADP + protein N-phospho-L-histidine.</text>
        <dbReference type="EC" id="2.7.13.3"/>
    </reaction>
</comment>
<dbReference type="AlphaFoldDB" id="A0A4R4Q0P4"/>
<dbReference type="PANTHER" id="PTHR24421:SF10">
    <property type="entry name" value="NITRATE_NITRITE SENSOR PROTEIN NARQ"/>
    <property type="match status" value="1"/>
</dbReference>
<dbReference type="GO" id="GO:0016020">
    <property type="term" value="C:membrane"/>
    <property type="evidence" value="ECO:0007669"/>
    <property type="project" value="InterPro"/>
</dbReference>
<evidence type="ECO:0000256" key="10">
    <source>
        <dbReference type="SAM" id="Phobius"/>
    </source>
</evidence>
<keyword evidence="14" id="KW-1185">Reference proteome</keyword>
<accession>A0A4R4Q0P4</accession>
<dbReference type="EC" id="2.7.13.3" evidence="2"/>
<keyword evidence="4" id="KW-0808">Transferase</keyword>
<evidence type="ECO:0000256" key="3">
    <source>
        <dbReference type="ARBA" id="ARBA00022553"/>
    </source>
</evidence>
<feature type="region of interest" description="Disordered" evidence="9">
    <location>
        <begin position="370"/>
        <end position="407"/>
    </location>
</feature>
<dbReference type="CDD" id="cd16917">
    <property type="entry name" value="HATPase_UhpB-NarQ-NarX-like"/>
    <property type="match status" value="1"/>
</dbReference>
<evidence type="ECO:0000256" key="7">
    <source>
        <dbReference type="ARBA" id="ARBA00022840"/>
    </source>
</evidence>
<keyword evidence="5" id="KW-0547">Nucleotide-binding</keyword>
<dbReference type="Gene3D" id="3.30.565.10">
    <property type="entry name" value="Histidine kinase-like ATPase, C-terminal domain"/>
    <property type="match status" value="1"/>
</dbReference>
<feature type="transmembrane region" description="Helical" evidence="10">
    <location>
        <begin position="130"/>
        <end position="148"/>
    </location>
</feature>
<dbReference type="EMBL" id="SMKA01000075">
    <property type="protein sequence ID" value="TDC28511.1"/>
    <property type="molecule type" value="Genomic_DNA"/>
</dbReference>
<feature type="domain" description="Signal transduction histidine kinase subgroup 3 dimerisation and phosphoacceptor" evidence="12">
    <location>
        <begin position="167"/>
        <end position="232"/>
    </location>
</feature>
<keyword evidence="3" id="KW-0597">Phosphoprotein</keyword>
<keyword evidence="10" id="KW-0812">Transmembrane</keyword>
<dbReference type="InterPro" id="IPR050482">
    <property type="entry name" value="Sensor_HK_TwoCompSys"/>
</dbReference>
<dbReference type="Gene3D" id="1.20.5.1930">
    <property type="match status" value="1"/>
</dbReference>
<dbReference type="RefSeq" id="WP_132408061.1">
    <property type="nucleotide sequence ID" value="NZ_SMKA01000075.1"/>
</dbReference>
<keyword evidence="7" id="KW-0067">ATP-binding</keyword>
<feature type="transmembrane region" description="Helical" evidence="10">
    <location>
        <begin position="40"/>
        <end position="57"/>
    </location>
</feature>
<evidence type="ECO:0000256" key="5">
    <source>
        <dbReference type="ARBA" id="ARBA00022741"/>
    </source>
</evidence>
<feature type="compositionally biased region" description="Gly residues" evidence="9">
    <location>
        <begin position="395"/>
        <end position="407"/>
    </location>
</feature>
<dbReference type="Pfam" id="PF07730">
    <property type="entry name" value="HisKA_3"/>
    <property type="match status" value="1"/>
</dbReference>
<evidence type="ECO:0000313" key="14">
    <source>
        <dbReference type="Proteomes" id="UP000295075"/>
    </source>
</evidence>
<evidence type="ECO:0000256" key="4">
    <source>
        <dbReference type="ARBA" id="ARBA00022679"/>
    </source>
</evidence>
<reference evidence="13 14" key="1">
    <citation type="submission" date="2019-03" db="EMBL/GenBank/DDBJ databases">
        <title>Draft genome sequences of novel Actinobacteria.</title>
        <authorList>
            <person name="Sahin N."/>
            <person name="Ay H."/>
            <person name="Saygin H."/>
        </authorList>
    </citation>
    <scope>NUCLEOTIDE SEQUENCE [LARGE SCALE GENOMIC DNA]</scope>
    <source>
        <strain evidence="13 14">JCM 30547</strain>
    </source>
</reference>
<keyword evidence="6 13" id="KW-0418">Kinase</keyword>
<feature type="transmembrane region" description="Helical" evidence="10">
    <location>
        <begin position="107"/>
        <end position="124"/>
    </location>
</feature>
<dbReference type="InterPro" id="IPR003594">
    <property type="entry name" value="HATPase_dom"/>
</dbReference>
<protein>
    <recommendedName>
        <fullName evidence="2">histidine kinase</fullName>
        <ecNumber evidence="2">2.7.13.3</ecNumber>
    </recommendedName>
</protein>
<evidence type="ECO:0000259" key="11">
    <source>
        <dbReference type="Pfam" id="PF02518"/>
    </source>
</evidence>
<comment type="caution">
    <text evidence="13">The sequence shown here is derived from an EMBL/GenBank/DDBJ whole genome shotgun (WGS) entry which is preliminary data.</text>
</comment>
<dbReference type="OrthoDB" id="227596at2"/>
<evidence type="ECO:0000256" key="2">
    <source>
        <dbReference type="ARBA" id="ARBA00012438"/>
    </source>
</evidence>
<dbReference type="GO" id="GO:0000155">
    <property type="term" value="F:phosphorelay sensor kinase activity"/>
    <property type="evidence" value="ECO:0007669"/>
    <property type="project" value="InterPro"/>
</dbReference>
<feature type="transmembrane region" description="Helical" evidence="10">
    <location>
        <begin position="10"/>
        <end position="28"/>
    </location>
</feature>
<evidence type="ECO:0000259" key="12">
    <source>
        <dbReference type="Pfam" id="PF07730"/>
    </source>
</evidence>
<name>A0A4R4Q0P4_9ACTN</name>
<keyword evidence="10" id="KW-0472">Membrane</keyword>
<keyword evidence="8" id="KW-0902">Two-component regulatory system</keyword>
<dbReference type="GO" id="GO:0046983">
    <property type="term" value="F:protein dimerization activity"/>
    <property type="evidence" value="ECO:0007669"/>
    <property type="project" value="InterPro"/>
</dbReference>
<feature type="domain" description="Histidine kinase/HSP90-like ATPase" evidence="11">
    <location>
        <begin position="277"/>
        <end position="371"/>
    </location>
</feature>
<dbReference type="PANTHER" id="PTHR24421">
    <property type="entry name" value="NITRATE/NITRITE SENSOR PROTEIN NARX-RELATED"/>
    <property type="match status" value="1"/>
</dbReference>
<evidence type="ECO:0000256" key="6">
    <source>
        <dbReference type="ARBA" id="ARBA00022777"/>
    </source>
</evidence>
<evidence type="ECO:0000256" key="1">
    <source>
        <dbReference type="ARBA" id="ARBA00000085"/>
    </source>
</evidence>
<keyword evidence="10" id="KW-1133">Transmembrane helix</keyword>
<gene>
    <name evidence="13" type="ORF">E1261_18150</name>
</gene>
<dbReference type="InterPro" id="IPR036890">
    <property type="entry name" value="HATPase_C_sf"/>
</dbReference>
<evidence type="ECO:0000256" key="8">
    <source>
        <dbReference type="ARBA" id="ARBA00023012"/>
    </source>
</evidence>
<evidence type="ECO:0000313" key="13">
    <source>
        <dbReference type="EMBL" id="TDC28511.1"/>
    </source>
</evidence>
<dbReference type="SUPFAM" id="SSF55874">
    <property type="entry name" value="ATPase domain of HSP90 chaperone/DNA topoisomerase II/histidine kinase"/>
    <property type="match status" value="1"/>
</dbReference>
<organism evidence="13 14">
    <name type="scientific">Kribbella albertanoniae</name>
    <dbReference type="NCBI Taxonomy" id="1266829"/>
    <lineage>
        <taxon>Bacteria</taxon>
        <taxon>Bacillati</taxon>
        <taxon>Actinomycetota</taxon>
        <taxon>Actinomycetes</taxon>
        <taxon>Propionibacteriales</taxon>
        <taxon>Kribbellaceae</taxon>
        <taxon>Kribbella</taxon>
    </lineage>
</organism>
<evidence type="ECO:0000256" key="9">
    <source>
        <dbReference type="SAM" id="MobiDB-lite"/>
    </source>
</evidence>
<dbReference type="Proteomes" id="UP000295075">
    <property type="component" value="Unassembled WGS sequence"/>
</dbReference>
<proteinExistence type="predicted"/>
<dbReference type="GO" id="GO:0005524">
    <property type="term" value="F:ATP binding"/>
    <property type="evidence" value="ECO:0007669"/>
    <property type="project" value="UniProtKB-KW"/>
</dbReference>
<dbReference type="InterPro" id="IPR011712">
    <property type="entry name" value="Sig_transdc_His_kin_sub3_dim/P"/>
</dbReference>